<dbReference type="EMBL" id="HBJA01028141">
    <property type="protein sequence ID" value="CAE0798051.1"/>
    <property type="molecule type" value="Transcribed_RNA"/>
</dbReference>
<reference evidence="2" key="1">
    <citation type="submission" date="2021-01" db="EMBL/GenBank/DDBJ databases">
        <authorList>
            <person name="Corre E."/>
            <person name="Pelletier E."/>
            <person name="Niang G."/>
            <person name="Scheremetjew M."/>
            <person name="Finn R."/>
            <person name="Kale V."/>
            <person name="Holt S."/>
            <person name="Cochrane G."/>
            <person name="Meng A."/>
            <person name="Brown T."/>
            <person name="Cohen L."/>
        </authorList>
    </citation>
    <scope>NUCLEOTIDE SEQUENCE</scope>
    <source>
        <strain evidence="2">CCMP1594</strain>
    </source>
</reference>
<feature type="region of interest" description="Disordered" evidence="1">
    <location>
        <begin position="55"/>
        <end position="80"/>
    </location>
</feature>
<organism evidence="2">
    <name type="scientific">Eutreptiella gymnastica</name>
    <dbReference type="NCBI Taxonomy" id="73025"/>
    <lineage>
        <taxon>Eukaryota</taxon>
        <taxon>Discoba</taxon>
        <taxon>Euglenozoa</taxon>
        <taxon>Euglenida</taxon>
        <taxon>Spirocuta</taxon>
        <taxon>Euglenophyceae</taxon>
        <taxon>Eutreptiales</taxon>
        <taxon>Eutreptiaceae</taxon>
        <taxon>Eutreptiella</taxon>
    </lineage>
</organism>
<accession>A0A7S4CIG6</accession>
<gene>
    <name evidence="2" type="ORF">EGYM00163_LOCUS9171</name>
</gene>
<evidence type="ECO:0000256" key="1">
    <source>
        <dbReference type="SAM" id="MobiDB-lite"/>
    </source>
</evidence>
<evidence type="ECO:0000313" key="2">
    <source>
        <dbReference type="EMBL" id="CAE0798051.1"/>
    </source>
</evidence>
<sequence length="120" mass="12922">MHTFGNKDWGTALSEGKEARNRALMDLVFAVVVIPNLPGFQSWFGPPDLSGKGLPHLGSGHLGAIGDGPQSQPPGREGQAVSLRLRLSTVQCVCPADVKNSTEQCRPLSRASMHVHLLWK</sequence>
<protein>
    <submittedName>
        <fullName evidence="2">Uncharacterized protein</fullName>
    </submittedName>
</protein>
<dbReference type="AlphaFoldDB" id="A0A7S4CIG6"/>
<name>A0A7S4CIG6_9EUGL</name>
<proteinExistence type="predicted"/>